<evidence type="ECO:0000256" key="1">
    <source>
        <dbReference type="SAM" id="MobiDB-lite"/>
    </source>
</evidence>
<feature type="compositionally biased region" description="Polar residues" evidence="1">
    <location>
        <begin position="141"/>
        <end position="159"/>
    </location>
</feature>
<comment type="caution">
    <text evidence="2">The sequence shown here is derived from an EMBL/GenBank/DDBJ whole genome shotgun (WGS) entry which is preliminary data.</text>
</comment>
<sequence length="237" mass="26436">MENRHSPTERPNEPGTETDEQTDGCWLTGVKGPCRGGCRGGPGPPGLRTRGRDDRRLVPHQRRRRGWIEHIPSKPHRAQRQKDSNLLLRVERFSIVGYRLQANLRQPLRRERRTRSLRQFVGAKNRPIAVPLLEPTRHPESQQQNTPAETQAPRTSSSPRAEIKDPCPCPQCCAMKGVAGRLCTLLAPQHGLHCERLGPGDVQLNMETAVKGERGGGREGWRARTGSGDAPCLVARD</sequence>
<feature type="compositionally biased region" description="Basic and acidic residues" evidence="1">
    <location>
        <begin position="1"/>
        <end position="12"/>
    </location>
</feature>
<gene>
    <name evidence="2" type="ORF">EYF80_005122</name>
</gene>
<feature type="compositionally biased region" description="Basic and acidic residues" evidence="1">
    <location>
        <begin position="212"/>
        <end position="222"/>
    </location>
</feature>
<feature type="region of interest" description="Disordered" evidence="1">
    <location>
        <begin position="212"/>
        <end position="237"/>
    </location>
</feature>
<proteinExistence type="predicted"/>
<dbReference type="AlphaFoldDB" id="A0A4Z2J3V9"/>
<accession>A0A4Z2J3V9</accession>
<evidence type="ECO:0000313" key="3">
    <source>
        <dbReference type="Proteomes" id="UP000314294"/>
    </source>
</evidence>
<dbReference type="EMBL" id="SRLO01000025">
    <property type="protein sequence ID" value="TNN84707.1"/>
    <property type="molecule type" value="Genomic_DNA"/>
</dbReference>
<evidence type="ECO:0000313" key="2">
    <source>
        <dbReference type="EMBL" id="TNN84707.1"/>
    </source>
</evidence>
<feature type="region of interest" description="Disordered" evidence="1">
    <location>
        <begin position="1"/>
        <end position="59"/>
    </location>
</feature>
<feature type="region of interest" description="Disordered" evidence="1">
    <location>
        <begin position="128"/>
        <end position="162"/>
    </location>
</feature>
<organism evidence="2 3">
    <name type="scientific">Liparis tanakae</name>
    <name type="common">Tanaka's snailfish</name>
    <dbReference type="NCBI Taxonomy" id="230148"/>
    <lineage>
        <taxon>Eukaryota</taxon>
        <taxon>Metazoa</taxon>
        <taxon>Chordata</taxon>
        <taxon>Craniata</taxon>
        <taxon>Vertebrata</taxon>
        <taxon>Euteleostomi</taxon>
        <taxon>Actinopterygii</taxon>
        <taxon>Neopterygii</taxon>
        <taxon>Teleostei</taxon>
        <taxon>Neoteleostei</taxon>
        <taxon>Acanthomorphata</taxon>
        <taxon>Eupercaria</taxon>
        <taxon>Perciformes</taxon>
        <taxon>Cottioidei</taxon>
        <taxon>Cottales</taxon>
        <taxon>Liparidae</taxon>
        <taxon>Liparis</taxon>
    </lineage>
</organism>
<keyword evidence="3" id="KW-1185">Reference proteome</keyword>
<dbReference type="Proteomes" id="UP000314294">
    <property type="component" value="Unassembled WGS sequence"/>
</dbReference>
<reference evidence="2 3" key="1">
    <citation type="submission" date="2019-03" db="EMBL/GenBank/DDBJ databases">
        <title>First draft genome of Liparis tanakae, snailfish: a comprehensive survey of snailfish specific genes.</title>
        <authorList>
            <person name="Kim W."/>
            <person name="Song I."/>
            <person name="Jeong J.-H."/>
            <person name="Kim D."/>
            <person name="Kim S."/>
            <person name="Ryu S."/>
            <person name="Song J.Y."/>
            <person name="Lee S.K."/>
        </authorList>
    </citation>
    <scope>NUCLEOTIDE SEQUENCE [LARGE SCALE GENOMIC DNA]</scope>
    <source>
        <tissue evidence="2">Muscle</tissue>
    </source>
</reference>
<protein>
    <submittedName>
        <fullName evidence="2">Uncharacterized protein</fullName>
    </submittedName>
</protein>
<name>A0A4Z2J3V9_9TELE</name>